<sequence>MVETLRCFGVGIERKESQKDDVMPLKPILGKTFAKVVKLPRSKGRAVARVEVSKKDLSRNLNKLAHCLVGFWDPKSERGDNLRSWGTQMAKIWGLKGNLGLDKLERGKVLLEFELLVEAEKALNRGRILVGGFLLRLEKWSPGTGCLMEREKKSETWVRIVGLPVSLWDRAILRRVGEECGGFLAIDSQTEKMEELQWARILVKLNSEELPNVVDIGVEEVCFSLTLWWEEVRPVTRSLPTKKSGKKLGALPTKKSGKKLGAEREVESEVFARVGKCVFKEDNDPRLEALMQSADGMRGQLSGLGRPLDRDRGLDGSSFGPQGGLQLLGGPLKPGLFEVPWSSNLGFGPVGLVPVPFLSFEVGLTSLGLTSLGDPRWVKAKEAFPVHGLARPDVCRGPPQSILMWPFPRCGLA</sequence>
<dbReference type="Proteomes" id="UP001168098">
    <property type="component" value="Unassembled WGS sequence"/>
</dbReference>
<dbReference type="PANTHER" id="PTHR34427">
    <property type="entry name" value="DUF4283 DOMAIN PROTEIN"/>
    <property type="match status" value="1"/>
</dbReference>
<dbReference type="Pfam" id="PF14111">
    <property type="entry name" value="DUF4283"/>
    <property type="match status" value="1"/>
</dbReference>
<protein>
    <recommendedName>
        <fullName evidence="2">DUF4283 domain-containing protein</fullName>
    </recommendedName>
</protein>
<dbReference type="InterPro" id="IPR025558">
    <property type="entry name" value="DUF4283"/>
</dbReference>
<accession>A0AA39E4V1</accession>
<dbReference type="AlphaFoldDB" id="A0AA39E4V1"/>
<dbReference type="EMBL" id="JARBHA010000001">
    <property type="protein sequence ID" value="KAJ9708503.1"/>
    <property type="molecule type" value="Genomic_DNA"/>
</dbReference>
<dbReference type="PANTHER" id="PTHR34427:SF5">
    <property type="entry name" value="DUF4283 DOMAIN-CONTAINING PROTEIN"/>
    <property type="match status" value="1"/>
</dbReference>
<evidence type="ECO:0000256" key="1">
    <source>
        <dbReference type="SAM" id="MobiDB-lite"/>
    </source>
</evidence>
<comment type="caution">
    <text evidence="3">The sequence shown here is derived from an EMBL/GenBank/DDBJ whole genome shotgun (WGS) entry which is preliminary data.</text>
</comment>
<feature type="region of interest" description="Disordered" evidence="1">
    <location>
        <begin position="240"/>
        <end position="259"/>
    </location>
</feature>
<name>A0AA39E4V1_VITRO</name>
<reference evidence="3 4" key="1">
    <citation type="journal article" date="2023" name="BMC Biotechnol.">
        <title>Vitis rotundifolia cv Carlos genome sequencing.</title>
        <authorList>
            <person name="Huff M."/>
            <person name="Hulse-Kemp A."/>
            <person name="Scheffler B."/>
            <person name="Youngblood R."/>
            <person name="Simpson S."/>
            <person name="Babiker E."/>
            <person name="Staton M."/>
        </authorList>
    </citation>
    <scope>NUCLEOTIDE SEQUENCE [LARGE SCALE GENOMIC DNA]</scope>
    <source>
        <tissue evidence="3">Leaf</tissue>
    </source>
</reference>
<organism evidence="3 4">
    <name type="scientific">Vitis rotundifolia</name>
    <name type="common">Muscadine grape</name>
    <dbReference type="NCBI Taxonomy" id="103349"/>
    <lineage>
        <taxon>Eukaryota</taxon>
        <taxon>Viridiplantae</taxon>
        <taxon>Streptophyta</taxon>
        <taxon>Embryophyta</taxon>
        <taxon>Tracheophyta</taxon>
        <taxon>Spermatophyta</taxon>
        <taxon>Magnoliopsida</taxon>
        <taxon>eudicotyledons</taxon>
        <taxon>Gunneridae</taxon>
        <taxon>Pentapetalae</taxon>
        <taxon>rosids</taxon>
        <taxon>Vitales</taxon>
        <taxon>Vitaceae</taxon>
        <taxon>Viteae</taxon>
        <taxon>Vitis</taxon>
    </lineage>
</organism>
<keyword evidence="4" id="KW-1185">Reference proteome</keyword>
<evidence type="ECO:0000259" key="2">
    <source>
        <dbReference type="Pfam" id="PF14111"/>
    </source>
</evidence>
<proteinExistence type="predicted"/>
<feature type="domain" description="DUF4283" evidence="2">
    <location>
        <begin position="62"/>
        <end position="146"/>
    </location>
</feature>
<evidence type="ECO:0000313" key="4">
    <source>
        <dbReference type="Proteomes" id="UP001168098"/>
    </source>
</evidence>
<gene>
    <name evidence="3" type="ORF">PVL29_000508</name>
</gene>
<evidence type="ECO:0000313" key="3">
    <source>
        <dbReference type="EMBL" id="KAJ9708503.1"/>
    </source>
</evidence>